<dbReference type="Pfam" id="PF13912">
    <property type="entry name" value="zf-C2H2_6"/>
    <property type="match status" value="1"/>
</dbReference>
<keyword evidence="3 5" id="KW-0863">Zinc-finger</keyword>
<organism evidence="8 9">
    <name type="scientific">Heterorhabditis bacteriophora</name>
    <name type="common">Entomopathogenic nematode worm</name>
    <dbReference type="NCBI Taxonomy" id="37862"/>
    <lineage>
        <taxon>Eukaryota</taxon>
        <taxon>Metazoa</taxon>
        <taxon>Ecdysozoa</taxon>
        <taxon>Nematoda</taxon>
        <taxon>Chromadorea</taxon>
        <taxon>Rhabditida</taxon>
        <taxon>Rhabditina</taxon>
        <taxon>Rhabditomorpha</taxon>
        <taxon>Strongyloidea</taxon>
        <taxon>Heterorhabditidae</taxon>
        <taxon>Heterorhabditis</taxon>
    </lineage>
</organism>
<dbReference type="InterPro" id="IPR013087">
    <property type="entry name" value="Znf_C2H2_type"/>
</dbReference>
<keyword evidence="2" id="KW-0677">Repeat</keyword>
<dbReference type="PROSITE" id="PS50157">
    <property type="entry name" value="ZINC_FINGER_C2H2_2"/>
    <property type="match status" value="2"/>
</dbReference>
<dbReference type="PANTHER" id="PTHR23235:SF120">
    <property type="entry name" value="KRUPPEL-LIKE FACTOR 15"/>
    <property type="match status" value="1"/>
</dbReference>
<feature type="domain" description="C2H2-type" evidence="7">
    <location>
        <begin position="101"/>
        <end position="130"/>
    </location>
</feature>
<keyword evidence="1" id="KW-0479">Metal-binding</keyword>
<reference evidence="9" key="1">
    <citation type="submission" date="2016-11" db="UniProtKB">
        <authorList>
            <consortium name="WormBaseParasite"/>
        </authorList>
    </citation>
    <scope>IDENTIFICATION</scope>
</reference>
<keyword evidence="4" id="KW-0862">Zinc</keyword>
<dbReference type="GO" id="GO:0045893">
    <property type="term" value="P:positive regulation of DNA-templated transcription"/>
    <property type="evidence" value="ECO:0007669"/>
    <property type="project" value="UniProtKB-ARBA"/>
</dbReference>
<feature type="region of interest" description="Disordered" evidence="6">
    <location>
        <begin position="57"/>
        <end position="90"/>
    </location>
</feature>
<evidence type="ECO:0000256" key="3">
    <source>
        <dbReference type="ARBA" id="ARBA00022771"/>
    </source>
</evidence>
<dbReference type="SMART" id="SM00355">
    <property type="entry name" value="ZnF_C2H2"/>
    <property type="match status" value="2"/>
</dbReference>
<dbReference type="FunFam" id="3.30.160.60:FF:001732">
    <property type="entry name" value="Zgc:162936"/>
    <property type="match status" value="1"/>
</dbReference>
<accession>A0A1I7X4M2</accession>
<dbReference type="InterPro" id="IPR036236">
    <property type="entry name" value="Znf_C2H2_sf"/>
</dbReference>
<dbReference type="GO" id="GO:0008270">
    <property type="term" value="F:zinc ion binding"/>
    <property type="evidence" value="ECO:0007669"/>
    <property type="project" value="UniProtKB-KW"/>
</dbReference>
<evidence type="ECO:0000313" key="8">
    <source>
        <dbReference type="Proteomes" id="UP000095283"/>
    </source>
</evidence>
<dbReference type="FunFam" id="3.30.160.60:FF:000125">
    <property type="entry name" value="Putative zinc finger protein 143"/>
    <property type="match status" value="1"/>
</dbReference>
<dbReference type="Gene3D" id="3.30.160.60">
    <property type="entry name" value="Classic Zinc Finger"/>
    <property type="match status" value="2"/>
</dbReference>
<evidence type="ECO:0000256" key="6">
    <source>
        <dbReference type="SAM" id="MobiDB-lite"/>
    </source>
</evidence>
<evidence type="ECO:0000256" key="4">
    <source>
        <dbReference type="ARBA" id="ARBA00022833"/>
    </source>
</evidence>
<dbReference type="PROSITE" id="PS00028">
    <property type="entry name" value="ZINC_FINGER_C2H2_1"/>
    <property type="match status" value="2"/>
</dbReference>
<keyword evidence="8" id="KW-1185">Reference proteome</keyword>
<dbReference type="Pfam" id="PF00096">
    <property type="entry name" value="zf-C2H2"/>
    <property type="match status" value="1"/>
</dbReference>
<dbReference type="GO" id="GO:0000978">
    <property type="term" value="F:RNA polymerase II cis-regulatory region sequence-specific DNA binding"/>
    <property type="evidence" value="ECO:0007669"/>
    <property type="project" value="TreeGrafter"/>
</dbReference>
<dbReference type="WBParaSite" id="Hba_12492">
    <property type="protein sequence ID" value="Hba_12492"/>
    <property type="gene ID" value="Hba_12492"/>
</dbReference>
<evidence type="ECO:0000256" key="2">
    <source>
        <dbReference type="ARBA" id="ARBA00022737"/>
    </source>
</evidence>
<evidence type="ECO:0000256" key="5">
    <source>
        <dbReference type="PROSITE-ProRule" id="PRU00042"/>
    </source>
</evidence>
<evidence type="ECO:0000259" key="7">
    <source>
        <dbReference type="PROSITE" id="PS50157"/>
    </source>
</evidence>
<sequence length="221" mass="25071">MSVIHSDYRDNKSTLRFRFFAPHAIHHALSATEILAKMIYLENTIFHYFSKLNGHSGSENGEDKTDDMAEDGDSSPSPSEETRDDFPLNEMSIDNDSDKPFICEHSNCNKRFANKFLLKKHQFIHTGLRPHTCPYCNKRFNRKDNLLRHKKTHMQNGAGEDIVRRGSLPEGISSLFPALTGFPTGLETLKVEGLDGFKIEGDEDTLFQRIVKLCALGTLII</sequence>
<dbReference type="Proteomes" id="UP000095283">
    <property type="component" value="Unplaced"/>
</dbReference>
<dbReference type="PANTHER" id="PTHR23235">
    <property type="entry name" value="KRUEPPEL-LIKE TRANSCRIPTION FACTOR"/>
    <property type="match status" value="1"/>
</dbReference>
<dbReference type="GO" id="GO:0005694">
    <property type="term" value="C:chromosome"/>
    <property type="evidence" value="ECO:0007669"/>
    <property type="project" value="UniProtKB-ARBA"/>
</dbReference>
<protein>
    <submittedName>
        <fullName evidence="9">Zinc finger protein</fullName>
    </submittedName>
</protein>
<evidence type="ECO:0000313" key="9">
    <source>
        <dbReference type="WBParaSite" id="Hba_12492"/>
    </source>
</evidence>
<name>A0A1I7X4M2_HETBA</name>
<proteinExistence type="predicted"/>
<dbReference type="AlphaFoldDB" id="A0A1I7X4M2"/>
<dbReference type="SUPFAM" id="SSF57667">
    <property type="entry name" value="beta-beta-alpha zinc fingers"/>
    <property type="match status" value="1"/>
</dbReference>
<dbReference type="GO" id="GO:0000981">
    <property type="term" value="F:DNA-binding transcription factor activity, RNA polymerase II-specific"/>
    <property type="evidence" value="ECO:0007669"/>
    <property type="project" value="TreeGrafter"/>
</dbReference>
<feature type="domain" description="C2H2-type" evidence="7">
    <location>
        <begin position="131"/>
        <end position="158"/>
    </location>
</feature>
<evidence type="ECO:0000256" key="1">
    <source>
        <dbReference type="ARBA" id="ARBA00022723"/>
    </source>
</evidence>